<feature type="chain" id="PRO_5039521771" evidence="6">
    <location>
        <begin position="19"/>
        <end position="439"/>
    </location>
</feature>
<keyword evidence="5" id="KW-0449">Lipoprotein</keyword>
<keyword evidence="1" id="KW-1003">Cell membrane</keyword>
<accession>A0A7W0HQL8</accession>
<evidence type="ECO:0000313" key="7">
    <source>
        <dbReference type="EMBL" id="MBA2892074.1"/>
    </source>
</evidence>
<dbReference type="PANTHER" id="PTHR43649:SF33">
    <property type="entry name" value="POLYGALACTURONAN_RHAMNOGALACTURONAN-BINDING PROTEIN YTCQ"/>
    <property type="match status" value="1"/>
</dbReference>
<dbReference type="RefSeq" id="WP_181610806.1">
    <property type="nucleotide sequence ID" value="NZ_BAABAM010000002.1"/>
</dbReference>
<evidence type="ECO:0000256" key="2">
    <source>
        <dbReference type="ARBA" id="ARBA00022729"/>
    </source>
</evidence>
<sequence>MAHRVATAVLAACLVAVAGCGGQNQPAATGAAPTAQTAPNQITGTITVLTNRTDQVESGQADKYAAEFNKIYPNVQVKFEGLTDYEGEVKIRMSSEEYGDVLSIPNTVKVSQYPTFFEPLGPAEELSKKYDFTDRATVDGQVYGIANIGTAQGFVYNKAVWEKAGVKEWPKTPEEFLAGLQAIKDKTDATPYYTNYKDMWPLTMWGHALGSIGCDATAGDKLADTDNPWAPGQPLHVADKLLFDVVANKLTEDDPNTTNWEESKNLIANGKIATMALGSWAVVQMKEAATKAGQNPDDIAYMPFPSQTGGRFCTSVRPDYQYAVNVHSKNKPAAKAWIEWFITKSGDAQAALSISSVKGAALPSSLTPFEEAGVTFVRMDDKRAEQVDTIDKASEIGLGSPDYRQNIVDVARGAAKGDLNGIFADLNKRWAEARATVGE</sequence>
<gene>
    <name evidence="7" type="ORF">HNR30_003415</name>
</gene>
<dbReference type="EMBL" id="JACDUR010000003">
    <property type="protein sequence ID" value="MBA2892074.1"/>
    <property type="molecule type" value="Genomic_DNA"/>
</dbReference>
<evidence type="ECO:0000256" key="3">
    <source>
        <dbReference type="ARBA" id="ARBA00023136"/>
    </source>
</evidence>
<keyword evidence="4" id="KW-0564">Palmitate</keyword>
<keyword evidence="2 6" id="KW-0732">Signal</keyword>
<dbReference type="PANTHER" id="PTHR43649">
    <property type="entry name" value="ARABINOSE-BINDING PROTEIN-RELATED"/>
    <property type="match status" value="1"/>
</dbReference>
<evidence type="ECO:0000256" key="5">
    <source>
        <dbReference type="ARBA" id="ARBA00023288"/>
    </source>
</evidence>
<dbReference type="AlphaFoldDB" id="A0A7W0HQL8"/>
<keyword evidence="8" id="KW-1185">Reference proteome</keyword>
<evidence type="ECO:0000313" key="8">
    <source>
        <dbReference type="Proteomes" id="UP000530928"/>
    </source>
</evidence>
<dbReference type="Pfam" id="PF01547">
    <property type="entry name" value="SBP_bac_1"/>
    <property type="match status" value="1"/>
</dbReference>
<dbReference type="PROSITE" id="PS51257">
    <property type="entry name" value="PROKAR_LIPOPROTEIN"/>
    <property type="match status" value="1"/>
</dbReference>
<proteinExistence type="predicted"/>
<dbReference type="Proteomes" id="UP000530928">
    <property type="component" value="Unassembled WGS sequence"/>
</dbReference>
<reference evidence="7 8" key="1">
    <citation type="submission" date="2020-07" db="EMBL/GenBank/DDBJ databases">
        <title>Genomic Encyclopedia of Type Strains, Phase IV (KMG-IV): sequencing the most valuable type-strain genomes for metagenomic binning, comparative biology and taxonomic classification.</title>
        <authorList>
            <person name="Goeker M."/>
        </authorList>
    </citation>
    <scope>NUCLEOTIDE SEQUENCE [LARGE SCALE GENOMIC DNA]</scope>
    <source>
        <strain evidence="7 8">DSM 45533</strain>
    </source>
</reference>
<name>A0A7W0HQL8_9ACTN</name>
<keyword evidence="3" id="KW-0472">Membrane</keyword>
<organism evidence="7 8">
    <name type="scientific">Nonomuraea soli</name>
    <dbReference type="NCBI Taxonomy" id="1032476"/>
    <lineage>
        <taxon>Bacteria</taxon>
        <taxon>Bacillati</taxon>
        <taxon>Actinomycetota</taxon>
        <taxon>Actinomycetes</taxon>
        <taxon>Streptosporangiales</taxon>
        <taxon>Streptosporangiaceae</taxon>
        <taxon>Nonomuraea</taxon>
    </lineage>
</organism>
<dbReference type="Gene3D" id="3.40.190.10">
    <property type="entry name" value="Periplasmic binding protein-like II"/>
    <property type="match status" value="2"/>
</dbReference>
<evidence type="ECO:0000256" key="6">
    <source>
        <dbReference type="SAM" id="SignalP"/>
    </source>
</evidence>
<evidence type="ECO:0000256" key="1">
    <source>
        <dbReference type="ARBA" id="ARBA00022475"/>
    </source>
</evidence>
<evidence type="ECO:0000256" key="4">
    <source>
        <dbReference type="ARBA" id="ARBA00023139"/>
    </source>
</evidence>
<protein>
    <submittedName>
        <fullName evidence="7">ABC-type glycerol-3-phosphate transport system substrate-binding protein</fullName>
    </submittedName>
</protein>
<dbReference type="InterPro" id="IPR006059">
    <property type="entry name" value="SBP"/>
</dbReference>
<comment type="caution">
    <text evidence="7">The sequence shown here is derived from an EMBL/GenBank/DDBJ whole genome shotgun (WGS) entry which is preliminary data.</text>
</comment>
<dbReference type="SUPFAM" id="SSF53850">
    <property type="entry name" value="Periplasmic binding protein-like II"/>
    <property type="match status" value="1"/>
</dbReference>
<dbReference type="InterPro" id="IPR050490">
    <property type="entry name" value="Bact_solute-bd_prot1"/>
</dbReference>
<feature type="signal peptide" evidence="6">
    <location>
        <begin position="1"/>
        <end position="18"/>
    </location>
</feature>